<sequence>MIEVTELRVGEYKVPVPPGLSELLKDCWVKNRVIPKIVEEYESKTIRRDGQLITILSKKR</sequence>
<name>A0A941GMZ6_NIACI</name>
<dbReference type="RefSeq" id="WP_212120372.1">
    <property type="nucleotide sequence ID" value="NZ_JAGTPX020000021.1"/>
</dbReference>
<comment type="caution">
    <text evidence="1">The sequence shown here is derived from an EMBL/GenBank/DDBJ whole genome shotgun (WGS) entry which is preliminary data.</text>
</comment>
<evidence type="ECO:0000313" key="1">
    <source>
        <dbReference type="EMBL" id="MBR8671318.1"/>
    </source>
</evidence>
<dbReference type="EMBL" id="JAGTPX010000020">
    <property type="protein sequence ID" value="MBR8671318.1"/>
    <property type="molecule type" value="Genomic_DNA"/>
</dbReference>
<dbReference type="AlphaFoldDB" id="A0A941GMZ6"/>
<gene>
    <name evidence="1" type="ORF">KD144_17410</name>
</gene>
<proteinExistence type="predicted"/>
<protein>
    <submittedName>
        <fullName evidence="1">Uncharacterized protein</fullName>
    </submittedName>
</protein>
<accession>A0A941GMZ6</accession>
<reference evidence="1" key="1">
    <citation type="submission" date="2021-04" db="EMBL/GenBank/DDBJ databases">
        <title>Genomic analysis of electroactive and textile dye degrading Bacillus circulans strain: DC10 isolated from constructed wetland-microbial fuel cells treating textile dye wastewaters.</title>
        <authorList>
            <person name="Patel D.U."/>
            <person name="Desai C.R."/>
        </authorList>
    </citation>
    <scope>NUCLEOTIDE SEQUENCE</scope>
    <source>
        <strain evidence="1">DC10</strain>
    </source>
</reference>
<organism evidence="1">
    <name type="scientific">Niallia circulans</name>
    <name type="common">Bacillus circulans</name>
    <dbReference type="NCBI Taxonomy" id="1397"/>
    <lineage>
        <taxon>Bacteria</taxon>
        <taxon>Bacillati</taxon>
        <taxon>Bacillota</taxon>
        <taxon>Bacilli</taxon>
        <taxon>Bacillales</taxon>
        <taxon>Bacillaceae</taxon>
        <taxon>Niallia</taxon>
    </lineage>
</organism>